<gene>
    <name evidence="2" type="ORF">H0E82_11785</name>
</gene>
<dbReference type="EMBL" id="JACCJZ010000019">
    <property type="protein sequence ID" value="NYZ63430.1"/>
    <property type="molecule type" value="Genomic_DNA"/>
</dbReference>
<name>A0A7Z0QUT7_9GAMM</name>
<comment type="caution">
    <text evidence="2">The sequence shown here is derived from an EMBL/GenBank/DDBJ whole genome shotgun (WGS) entry which is preliminary data.</text>
</comment>
<dbReference type="Pfam" id="PF09346">
    <property type="entry name" value="SMI1_KNR4"/>
    <property type="match status" value="1"/>
</dbReference>
<dbReference type="AlphaFoldDB" id="A0A7Z0QUT7"/>
<evidence type="ECO:0000313" key="2">
    <source>
        <dbReference type="EMBL" id="NYZ63430.1"/>
    </source>
</evidence>
<protein>
    <submittedName>
        <fullName evidence="2">SMI1/KNR4 family protein</fullName>
    </submittedName>
</protein>
<organism evidence="2 3">
    <name type="scientific">Luteimonas deserti</name>
    <dbReference type="NCBI Taxonomy" id="2752306"/>
    <lineage>
        <taxon>Bacteria</taxon>
        <taxon>Pseudomonadati</taxon>
        <taxon>Pseudomonadota</taxon>
        <taxon>Gammaproteobacteria</taxon>
        <taxon>Lysobacterales</taxon>
        <taxon>Lysobacteraceae</taxon>
        <taxon>Luteimonas</taxon>
    </lineage>
</organism>
<dbReference type="SUPFAM" id="SSF160631">
    <property type="entry name" value="SMI1/KNR4-like"/>
    <property type="match status" value="1"/>
</dbReference>
<evidence type="ECO:0000259" key="1">
    <source>
        <dbReference type="SMART" id="SM00860"/>
    </source>
</evidence>
<accession>A0A7Z0QUT7</accession>
<dbReference type="RefSeq" id="WP_180545658.1">
    <property type="nucleotide sequence ID" value="NZ_JACCJZ010000019.1"/>
</dbReference>
<keyword evidence="3" id="KW-1185">Reference proteome</keyword>
<dbReference type="Gene3D" id="3.40.1580.10">
    <property type="entry name" value="SMI1/KNR4-like"/>
    <property type="match status" value="1"/>
</dbReference>
<dbReference type="InterPro" id="IPR018958">
    <property type="entry name" value="Knr4/Smi1-like_dom"/>
</dbReference>
<feature type="domain" description="Knr4/Smi1-like" evidence="1">
    <location>
        <begin position="18"/>
        <end position="151"/>
    </location>
</feature>
<dbReference type="SMART" id="SM00860">
    <property type="entry name" value="SMI1_KNR4"/>
    <property type="match status" value="1"/>
</dbReference>
<sequence length="160" mass="17883">MPIDLASFWAENYYNHPRLTDEMVAVAESRLEVRLPTEFLALLQRQNGGYTAGFAHPMAQPTSWAKGHVPLHDLFGIVTEPEHETAQNLLSTEYMTQEWGLPPKQVLLSGDGHYWITLDYRAGDSPSVAWIDAECDEDMQIAPSFAAFLAGLVPDTTYEA</sequence>
<evidence type="ECO:0000313" key="3">
    <source>
        <dbReference type="Proteomes" id="UP000589896"/>
    </source>
</evidence>
<dbReference type="InterPro" id="IPR037883">
    <property type="entry name" value="Knr4/Smi1-like_sf"/>
</dbReference>
<dbReference type="Proteomes" id="UP000589896">
    <property type="component" value="Unassembled WGS sequence"/>
</dbReference>
<reference evidence="2 3" key="1">
    <citation type="submission" date="2020-07" db="EMBL/GenBank/DDBJ databases">
        <title>isolation of Luteimonas sp. SJ-16.</title>
        <authorList>
            <person name="Huang X.-X."/>
            <person name="Xu L."/>
            <person name="Sun J.-Q."/>
        </authorList>
    </citation>
    <scope>NUCLEOTIDE SEQUENCE [LARGE SCALE GENOMIC DNA]</scope>
    <source>
        <strain evidence="2 3">SJ-16</strain>
    </source>
</reference>
<proteinExistence type="predicted"/>